<evidence type="ECO:0000313" key="3">
    <source>
        <dbReference type="Proteomes" id="UP000202439"/>
    </source>
</evidence>
<dbReference type="InterPro" id="IPR007617">
    <property type="entry name" value="Viral_beta_CD"/>
</dbReference>
<reference evidence="2 3" key="1">
    <citation type="journal article" date="2015" name="J. Gen. Virol.">
        <title>A novel virus transmitted through pollination causes ring-spot disease on gentian (Gentiana triflora) ovaries.</title>
        <authorList>
            <person name="Atsumi G."/>
            <person name="Tomita R."/>
            <person name="Yamashita T."/>
            <person name="Sekine K.T."/>
        </authorList>
    </citation>
    <scope>NUCLEOTIDE SEQUENCE [LARGE SCALE GENOMIC DNA]</scope>
    <source>
        <strain evidence="2">S</strain>
    </source>
</reference>
<protein>
    <submittedName>
        <fullName evidence="2">Putative triple gene block 3</fullName>
    </submittedName>
</protein>
<organism evidence="2 3">
    <name type="scientific">Gentian ovary ringspot virus</name>
    <dbReference type="NCBI Taxonomy" id="1920772"/>
    <lineage>
        <taxon>Viruses</taxon>
        <taxon>Riboviria</taxon>
        <taxon>Orthornavirae</taxon>
        <taxon>Kitrinoviricota</taxon>
        <taxon>Alsuviricetes</taxon>
        <taxon>Martellivirales</taxon>
        <taxon>Virgaviridae</taxon>
        <taxon>Goravirus</taxon>
        <taxon>Goravirus gentianae</taxon>
    </lineage>
</organism>
<dbReference type="OrthoDB" id="26872at10239"/>
<evidence type="ECO:0000256" key="1">
    <source>
        <dbReference type="SAM" id="Phobius"/>
    </source>
</evidence>
<dbReference type="Pfam" id="PF04530">
    <property type="entry name" value="Viral_Beta_CD"/>
    <property type="match status" value="1"/>
</dbReference>
<feature type="transmembrane region" description="Helical" evidence="1">
    <location>
        <begin position="48"/>
        <end position="69"/>
    </location>
</feature>
<gene>
    <name evidence="2" type="primary">TGB3</name>
</gene>
<keyword evidence="3" id="KW-1185">Reference proteome</keyword>
<keyword evidence="1" id="KW-0812">Transmembrane</keyword>
<keyword evidence="1" id="KW-1133">Transmembrane helix</keyword>
<dbReference type="Proteomes" id="UP000202439">
    <property type="component" value="Genome"/>
</dbReference>
<dbReference type="KEGG" id="vg:19893574"/>
<name>A0A077JI59_9VIRU</name>
<evidence type="ECO:0000313" key="2">
    <source>
        <dbReference type="EMBL" id="BAP18647.1"/>
    </source>
</evidence>
<proteinExistence type="predicted"/>
<dbReference type="EMBL" id="AB976030">
    <property type="protein sequence ID" value="BAP18647.1"/>
    <property type="molecule type" value="Genomic_RNA"/>
</dbReference>
<keyword evidence="1" id="KW-0472">Membrane</keyword>
<sequence length="153" mass="17358">MEAPAIEHPQDCSCSFCAPPVAYGYTSRRRNYPNAQTVALGDASLEGVVFKTCLLLAIFIFTFGFYSFFFAGDSTELNNKGVSIYYQDLNMVEIRQYPGNEISPELIRQIHHFQKRPFGLPSDSLFDAWCPDVMEFAIFILGLVLIFLIMRTC</sequence>
<dbReference type="GeneID" id="19893574"/>
<feature type="transmembrane region" description="Helical" evidence="1">
    <location>
        <begin position="133"/>
        <end position="150"/>
    </location>
</feature>
<accession>A0A077JI59</accession>
<dbReference type="RefSeq" id="YP_009047256.1">
    <property type="nucleotide sequence ID" value="NC_024502.1"/>
</dbReference>